<evidence type="ECO:0000313" key="3">
    <source>
        <dbReference type="EMBL" id="TQR14238.1"/>
    </source>
</evidence>
<dbReference type="GO" id="GO:0010181">
    <property type="term" value="F:FMN binding"/>
    <property type="evidence" value="ECO:0007669"/>
    <property type="project" value="TreeGrafter"/>
</dbReference>
<dbReference type="InterPro" id="IPR050712">
    <property type="entry name" value="NAD(P)H-dep_reductase"/>
</dbReference>
<dbReference type="OrthoDB" id="9812295at2"/>
<organism evidence="3 4">
    <name type="scientific">Psychrobacillus soli</name>
    <dbReference type="NCBI Taxonomy" id="1543965"/>
    <lineage>
        <taxon>Bacteria</taxon>
        <taxon>Bacillati</taxon>
        <taxon>Bacillota</taxon>
        <taxon>Bacilli</taxon>
        <taxon>Bacillales</taxon>
        <taxon>Bacillaceae</taxon>
        <taxon>Psychrobacillus</taxon>
    </lineage>
</organism>
<protein>
    <submittedName>
        <fullName evidence="3">NAD(P)H-dependent oxidoreductase</fullName>
    </submittedName>
</protein>
<name>A0A544TA55_9BACI</name>
<dbReference type="InterPro" id="IPR029039">
    <property type="entry name" value="Flavoprotein-like_sf"/>
</dbReference>
<dbReference type="PANTHER" id="PTHR30543:SF21">
    <property type="entry name" value="NAD(P)H-DEPENDENT FMN REDUCTASE LOT6"/>
    <property type="match status" value="1"/>
</dbReference>
<dbReference type="EMBL" id="VDGG01000020">
    <property type="protein sequence ID" value="TQR14238.1"/>
    <property type="molecule type" value="Genomic_DNA"/>
</dbReference>
<comment type="caution">
    <text evidence="3">The sequence shown here is derived from an EMBL/GenBank/DDBJ whole genome shotgun (WGS) entry which is preliminary data.</text>
</comment>
<evidence type="ECO:0000259" key="2">
    <source>
        <dbReference type="Pfam" id="PF03358"/>
    </source>
</evidence>
<dbReference type="Gene3D" id="3.40.50.360">
    <property type="match status" value="1"/>
</dbReference>
<dbReference type="PANTHER" id="PTHR30543">
    <property type="entry name" value="CHROMATE REDUCTASE"/>
    <property type="match status" value="1"/>
</dbReference>
<dbReference type="AlphaFoldDB" id="A0A544TA55"/>
<gene>
    <name evidence="3" type="ORF">FG383_11345</name>
</gene>
<dbReference type="GO" id="GO:0016491">
    <property type="term" value="F:oxidoreductase activity"/>
    <property type="evidence" value="ECO:0007669"/>
    <property type="project" value="InterPro"/>
</dbReference>
<dbReference type="Proteomes" id="UP000318937">
    <property type="component" value="Unassembled WGS sequence"/>
</dbReference>
<comment type="similarity">
    <text evidence="1">Belongs to the azoreductase type 2 family.</text>
</comment>
<sequence length="205" mass="22683">MGFLDKIFGKAKQEEETMTVENLKIGIVIGSVRQGRNAEAVANWMYDFAAKRNDAQYELVDLANYKLPFLGEEVPAERQDEANAAIKAWSDKMASYDGYIFVTPEYNHAIGGALKNALDFLNPELNNKAAGFVGYGSLGGTRAHENMRLILGELQVADVRTAVTFSLMSDFENMSVFKPADYHEGNANTMLDQVLAWSGALKTIR</sequence>
<reference evidence="3 4" key="1">
    <citation type="submission" date="2019-05" db="EMBL/GenBank/DDBJ databases">
        <title>Psychrobacillus vulpis sp. nov., a new species isolated from feces of a red fox that inhabits in The Tablas de Daimiel Natural Park, Albacete, Spain.</title>
        <authorList>
            <person name="Rodriguez M."/>
            <person name="Reina J.C."/>
            <person name="Bejar V."/>
            <person name="Llamas I."/>
        </authorList>
    </citation>
    <scope>NUCLEOTIDE SEQUENCE [LARGE SCALE GENOMIC DNA]</scope>
    <source>
        <strain evidence="3 4">NHI-2</strain>
    </source>
</reference>
<proteinExistence type="inferred from homology"/>
<evidence type="ECO:0000256" key="1">
    <source>
        <dbReference type="ARBA" id="ARBA00009428"/>
    </source>
</evidence>
<dbReference type="InterPro" id="IPR005025">
    <property type="entry name" value="FMN_Rdtase-like_dom"/>
</dbReference>
<dbReference type="SUPFAM" id="SSF52218">
    <property type="entry name" value="Flavoproteins"/>
    <property type="match status" value="1"/>
</dbReference>
<accession>A0A544TA55</accession>
<dbReference type="Pfam" id="PF03358">
    <property type="entry name" value="FMN_red"/>
    <property type="match status" value="1"/>
</dbReference>
<evidence type="ECO:0000313" key="4">
    <source>
        <dbReference type="Proteomes" id="UP000318937"/>
    </source>
</evidence>
<keyword evidence="4" id="KW-1185">Reference proteome</keyword>
<feature type="domain" description="NADPH-dependent FMN reductase-like" evidence="2">
    <location>
        <begin position="24"/>
        <end position="165"/>
    </location>
</feature>
<dbReference type="GO" id="GO:0005829">
    <property type="term" value="C:cytosol"/>
    <property type="evidence" value="ECO:0007669"/>
    <property type="project" value="TreeGrafter"/>
</dbReference>